<dbReference type="AlphaFoldDB" id="A0A937G3M6"/>
<feature type="transmembrane region" description="Helical" evidence="1">
    <location>
        <begin position="6"/>
        <end position="25"/>
    </location>
</feature>
<organism evidence="2 3">
    <name type="scientific">Fulvivirga marina</name>
    <dbReference type="NCBI Taxonomy" id="2494733"/>
    <lineage>
        <taxon>Bacteria</taxon>
        <taxon>Pseudomonadati</taxon>
        <taxon>Bacteroidota</taxon>
        <taxon>Cytophagia</taxon>
        <taxon>Cytophagales</taxon>
        <taxon>Fulvivirgaceae</taxon>
        <taxon>Fulvivirga</taxon>
    </lineage>
</organism>
<reference evidence="2" key="1">
    <citation type="submission" date="2021-01" db="EMBL/GenBank/DDBJ databases">
        <title>Fulvivirga kasyanovii gen. nov., sp nov., a novel member of the phylum Bacteroidetes isolated from seawater in a mussel farm.</title>
        <authorList>
            <person name="Zhao L.-H."/>
            <person name="Wang Z.-J."/>
        </authorList>
    </citation>
    <scope>NUCLEOTIDE SEQUENCE</scope>
    <source>
        <strain evidence="2">29W222</strain>
    </source>
</reference>
<gene>
    <name evidence="2" type="primary">ccoS</name>
    <name evidence="2" type="ORF">JMN32_23945</name>
</gene>
<dbReference type="InterPro" id="IPR004714">
    <property type="entry name" value="Cyt_oxidase_maturation_cbb3"/>
</dbReference>
<sequence length="50" mass="5697">MSVIFILIIISMVVAGSFLALFIWANKSGQFDDTVTPSMRMLFEDKKKKK</sequence>
<proteinExistence type="predicted"/>
<dbReference type="PANTHER" id="PTHR41532">
    <property type="entry name" value="FIXS PROTEIN"/>
    <property type="match status" value="1"/>
</dbReference>
<dbReference type="RefSeq" id="WP_185155964.1">
    <property type="nucleotide sequence ID" value="NZ_JAEUGD010000066.1"/>
</dbReference>
<name>A0A937G3M6_9BACT</name>
<evidence type="ECO:0000256" key="1">
    <source>
        <dbReference type="SAM" id="Phobius"/>
    </source>
</evidence>
<keyword evidence="1" id="KW-1133">Transmembrane helix</keyword>
<dbReference type="Proteomes" id="UP000614216">
    <property type="component" value="Unassembled WGS sequence"/>
</dbReference>
<comment type="caution">
    <text evidence="2">The sequence shown here is derived from an EMBL/GenBank/DDBJ whole genome shotgun (WGS) entry which is preliminary data.</text>
</comment>
<dbReference type="PANTHER" id="PTHR41532:SF1">
    <property type="entry name" value="FIXS PROTEIN"/>
    <property type="match status" value="1"/>
</dbReference>
<dbReference type="NCBIfam" id="TIGR00847">
    <property type="entry name" value="ccoS"/>
    <property type="match status" value="1"/>
</dbReference>
<keyword evidence="1" id="KW-0472">Membrane</keyword>
<dbReference type="Pfam" id="PF03597">
    <property type="entry name" value="FixS"/>
    <property type="match status" value="1"/>
</dbReference>
<keyword evidence="1" id="KW-0812">Transmembrane</keyword>
<evidence type="ECO:0000313" key="2">
    <source>
        <dbReference type="EMBL" id="MBL6449385.1"/>
    </source>
</evidence>
<dbReference type="EMBL" id="JAEUGD010000066">
    <property type="protein sequence ID" value="MBL6449385.1"/>
    <property type="molecule type" value="Genomic_DNA"/>
</dbReference>
<keyword evidence="3" id="KW-1185">Reference proteome</keyword>
<protein>
    <submittedName>
        <fullName evidence="2">Cbb3-type cytochrome oxidase assembly protein CcoS</fullName>
    </submittedName>
</protein>
<evidence type="ECO:0000313" key="3">
    <source>
        <dbReference type="Proteomes" id="UP000614216"/>
    </source>
</evidence>
<accession>A0A937G3M6</accession>